<gene>
    <name evidence="5" type="ORF">PGB27_23645</name>
</gene>
<dbReference type="InterPro" id="IPR001077">
    <property type="entry name" value="COMT_C"/>
</dbReference>
<organism evidence="5 6">
    <name type="scientific">Actinomycetospora lemnae</name>
    <dbReference type="NCBI Taxonomy" id="3019891"/>
    <lineage>
        <taxon>Bacteria</taxon>
        <taxon>Bacillati</taxon>
        <taxon>Actinomycetota</taxon>
        <taxon>Actinomycetes</taxon>
        <taxon>Pseudonocardiales</taxon>
        <taxon>Pseudonocardiaceae</taxon>
        <taxon>Actinomycetospora</taxon>
    </lineage>
</organism>
<evidence type="ECO:0000256" key="3">
    <source>
        <dbReference type="ARBA" id="ARBA00022691"/>
    </source>
</evidence>
<dbReference type="InterPro" id="IPR029063">
    <property type="entry name" value="SAM-dependent_MTases_sf"/>
</dbReference>
<evidence type="ECO:0000256" key="2">
    <source>
        <dbReference type="ARBA" id="ARBA00022679"/>
    </source>
</evidence>
<keyword evidence="2" id="KW-0808">Transferase</keyword>
<protein>
    <submittedName>
        <fullName evidence="5">Methyltransferase</fullName>
    </submittedName>
</protein>
<feature type="domain" description="O-methyltransferase C-terminal" evidence="4">
    <location>
        <begin position="2"/>
        <end position="57"/>
    </location>
</feature>
<dbReference type="Gene3D" id="3.40.50.150">
    <property type="entry name" value="Vaccinia Virus protein VP39"/>
    <property type="match status" value="1"/>
</dbReference>
<keyword evidence="1 5" id="KW-0489">Methyltransferase</keyword>
<evidence type="ECO:0000313" key="6">
    <source>
        <dbReference type="Proteomes" id="UP001300763"/>
    </source>
</evidence>
<dbReference type="SUPFAM" id="SSF53335">
    <property type="entry name" value="S-adenosyl-L-methionine-dependent methyltransferases"/>
    <property type="match status" value="1"/>
</dbReference>
<comment type="caution">
    <text evidence="5">The sequence shown here is derived from an EMBL/GenBank/DDBJ whole genome shotgun (WGS) entry which is preliminary data.</text>
</comment>
<dbReference type="PANTHER" id="PTHR43712:SF2">
    <property type="entry name" value="O-METHYLTRANSFERASE CICE"/>
    <property type="match status" value="1"/>
</dbReference>
<keyword evidence="3" id="KW-0949">S-adenosyl-L-methionine</keyword>
<accession>A0ABT5T001</accession>
<dbReference type="InterPro" id="IPR016461">
    <property type="entry name" value="COMT-like"/>
</dbReference>
<dbReference type="EMBL" id="JAQZAO010000012">
    <property type="protein sequence ID" value="MDD7968349.1"/>
    <property type="molecule type" value="Genomic_DNA"/>
</dbReference>
<keyword evidence="6" id="KW-1185">Reference proteome</keyword>
<evidence type="ECO:0000256" key="1">
    <source>
        <dbReference type="ARBA" id="ARBA00022603"/>
    </source>
</evidence>
<sequence length="78" mass="8418">MRTAMDAAGRLLVLEVVLPEGDEPHVGKLLDIMMIALVGGRERTEREYAALLDRAGLRLERTIPTAAPVGVLVAAPRD</sequence>
<evidence type="ECO:0000259" key="4">
    <source>
        <dbReference type="Pfam" id="PF00891"/>
    </source>
</evidence>
<dbReference type="PROSITE" id="PS51683">
    <property type="entry name" value="SAM_OMT_II"/>
    <property type="match status" value="1"/>
</dbReference>
<name>A0ABT5T001_9PSEU</name>
<dbReference type="Pfam" id="PF00891">
    <property type="entry name" value="Methyltransf_2"/>
    <property type="match status" value="1"/>
</dbReference>
<dbReference type="RefSeq" id="WP_274202883.1">
    <property type="nucleotide sequence ID" value="NZ_JAQZAO010000012.1"/>
</dbReference>
<dbReference type="GO" id="GO:0032259">
    <property type="term" value="P:methylation"/>
    <property type="evidence" value="ECO:0007669"/>
    <property type="project" value="UniProtKB-KW"/>
</dbReference>
<evidence type="ECO:0000313" key="5">
    <source>
        <dbReference type="EMBL" id="MDD7968349.1"/>
    </source>
</evidence>
<dbReference type="PANTHER" id="PTHR43712">
    <property type="entry name" value="PUTATIVE (AFU_ORTHOLOGUE AFUA_4G14580)-RELATED"/>
    <property type="match status" value="1"/>
</dbReference>
<dbReference type="Proteomes" id="UP001300763">
    <property type="component" value="Unassembled WGS sequence"/>
</dbReference>
<dbReference type="GO" id="GO:0008168">
    <property type="term" value="F:methyltransferase activity"/>
    <property type="evidence" value="ECO:0007669"/>
    <property type="project" value="UniProtKB-KW"/>
</dbReference>
<reference evidence="5 6" key="1">
    <citation type="submission" date="2023-02" db="EMBL/GenBank/DDBJ databases">
        <title>Genome sequencing required for Actinomycetospora new species description.</title>
        <authorList>
            <person name="Saimee Y."/>
            <person name="Duangmal K."/>
        </authorList>
    </citation>
    <scope>NUCLEOTIDE SEQUENCE [LARGE SCALE GENOMIC DNA]</scope>
    <source>
        <strain evidence="5 6">DW7H6</strain>
    </source>
</reference>
<proteinExistence type="predicted"/>